<dbReference type="EMBL" id="OC002790">
    <property type="protein sequence ID" value="CAD7262397.1"/>
    <property type="molecule type" value="Genomic_DNA"/>
</dbReference>
<feature type="region of interest" description="Disordered" evidence="1">
    <location>
        <begin position="50"/>
        <end position="78"/>
    </location>
</feature>
<feature type="compositionally biased region" description="Basic and acidic residues" evidence="1">
    <location>
        <begin position="68"/>
        <end position="78"/>
    </location>
</feature>
<protein>
    <submittedName>
        <fullName evidence="2">Uncharacterized protein</fullName>
    </submittedName>
</protein>
<reference evidence="2" key="1">
    <citation type="submission" date="2020-11" db="EMBL/GenBank/DDBJ databases">
        <authorList>
            <person name="Tran Van P."/>
        </authorList>
    </citation>
    <scope>NUCLEOTIDE SEQUENCE</scope>
</reference>
<evidence type="ECO:0000313" key="2">
    <source>
        <dbReference type="EMBL" id="CAD7262397.1"/>
    </source>
</evidence>
<name>A0A7R9G1R3_TIMSH</name>
<accession>A0A7R9G1R3</accession>
<proteinExistence type="predicted"/>
<organism evidence="2">
    <name type="scientific">Timema shepardi</name>
    <name type="common">Walking stick</name>
    <dbReference type="NCBI Taxonomy" id="629360"/>
    <lineage>
        <taxon>Eukaryota</taxon>
        <taxon>Metazoa</taxon>
        <taxon>Ecdysozoa</taxon>
        <taxon>Arthropoda</taxon>
        <taxon>Hexapoda</taxon>
        <taxon>Insecta</taxon>
        <taxon>Pterygota</taxon>
        <taxon>Neoptera</taxon>
        <taxon>Polyneoptera</taxon>
        <taxon>Phasmatodea</taxon>
        <taxon>Timematodea</taxon>
        <taxon>Timematoidea</taxon>
        <taxon>Timematidae</taxon>
        <taxon>Timema</taxon>
    </lineage>
</organism>
<gene>
    <name evidence="2" type="ORF">TSIB3V08_LOCUS6504</name>
</gene>
<sequence>MHTKGTVCFIVYLPVTGYTYSTSESYYCLEAPGLYREFIDQPSRIKQATVPLRDQKLKKAGNNLPPKSETDQSHQSRF</sequence>
<evidence type="ECO:0000256" key="1">
    <source>
        <dbReference type="SAM" id="MobiDB-lite"/>
    </source>
</evidence>
<dbReference type="AlphaFoldDB" id="A0A7R9G1R3"/>